<comment type="catalytic activity">
    <reaction evidence="3">
        <text>5-enolpyruvoyl-6-hydroxy-2-succinyl-cyclohex-3-ene-1-carboxylate = (1R,6R)-6-hydroxy-2-succinyl-cyclohexa-2,4-diene-1-carboxylate + pyruvate</text>
        <dbReference type="Rhea" id="RHEA:25597"/>
        <dbReference type="ChEBI" id="CHEBI:15361"/>
        <dbReference type="ChEBI" id="CHEBI:58689"/>
        <dbReference type="ChEBI" id="CHEBI:58818"/>
        <dbReference type="EC" id="4.2.99.20"/>
    </reaction>
</comment>
<comment type="pathway">
    <text evidence="3">Quinol/quinone metabolism; menaquinone biosynthesis.</text>
</comment>
<evidence type="ECO:0000256" key="1">
    <source>
        <dbReference type="ARBA" id="ARBA00022428"/>
    </source>
</evidence>
<comment type="subunit">
    <text evidence="3">Monomer.</text>
</comment>
<proteinExistence type="inferred from homology"/>
<evidence type="ECO:0000313" key="7">
    <source>
        <dbReference type="Proteomes" id="UP000825886"/>
    </source>
</evidence>
<dbReference type="InterPro" id="IPR000073">
    <property type="entry name" value="AB_hydrolase_1"/>
</dbReference>
<comment type="function">
    <text evidence="3">Catalyzes a proton abstraction reaction that results in 2,5-elimination of pyruvate from 2-succinyl-5-enolpyruvyl-6-hydroxy-3-cyclohexene-1-carboxylate (SEPHCHC) and the formation of 2-succinyl-6-hydroxy-2,4-cyclohexadiene-1-carboxylate (SHCHC).</text>
</comment>
<reference evidence="6 7" key="1">
    <citation type="submission" date="2021-08" db="EMBL/GenBank/DDBJ databases">
        <title>Culture and genomic analysis of Symbiopectobacterium purcellii sp. nov. gen. nov., isolated from the leafhopper Empoasca decipiens.</title>
        <authorList>
            <person name="Nadal-Jimenez P."/>
            <person name="Siozios S."/>
            <person name="Halliday N."/>
            <person name="Camara M."/>
            <person name="Hurst G.D.D."/>
        </authorList>
    </citation>
    <scope>NUCLEOTIDE SEQUENCE [LARGE SCALE GENOMIC DNA]</scope>
    <source>
        <strain evidence="6 7">SyEd1</strain>
    </source>
</reference>
<dbReference type="InterPro" id="IPR029058">
    <property type="entry name" value="AB_hydrolase_fold"/>
</dbReference>
<gene>
    <name evidence="3 6" type="primary">menH</name>
    <name evidence="6" type="ORF">K6K13_05865</name>
</gene>
<accession>A0ABX9ARW9</accession>
<dbReference type="EC" id="4.2.99.20" evidence="3 4"/>
<dbReference type="Pfam" id="PF12697">
    <property type="entry name" value="Abhydrolase_6"/>
    <property type="match status" value="1"/>
</dbReference>
<evidence type="ECO:0000256" key="3">
    <source>
        <dbReference type="HAMAP-Rule" id="MF_01660"/>
    </source>
</evidence>
<evidence type="ECO:0000256" key="4">
    <source>
        <dbReference type="NCBIfam" id="TIGR03695"/>
    </source>
</evidence>
<dbReference type="PANTHER" id="PTHR42916">
    <property type="entry name" value="2-SUCCINYL-5-ENOLPYRUVYL-6-HYDROXY-3-CYCLOHEXENE-1-CARBOXYLATE SYNTHASE"/>
    <property type="match status" value="1"/>
</dbReference>
<comment type="similarity">
    <text evidence="3">Belongs to the AB hydrolase superfamily. MenH family.</text>
</comment>
<dbReference type="PANTHER" id="PTHR42916:SF1">
    <property type="entry name" value="PROTEIN PHYLLO, CHLOROPLASTIC"/>
    <property type="match status" value="1"/>
</dbReference>
<dbReference type="NCBIfam" id="TIGR03695">
    <property type="entry name" value="menH_SHCHC"/>
    <property type="match status" value="1"/>
</dbReference>
<keyword evidence="1 3" id="KW-0474">Menaquinone biosynthesis</keyword>
<dbReference type="InterPro" id="IPR022485">
    <property type="entry name" value="SHCHC_synthase_MenH"/>
</dbReference>
<keyword evidence="2 3" id="KW-0456">Lyase</keyword>
<evidence type="ECO:0000313" key="6">
    <source>
        <dbReference type="EMBL" id="QZN97960.1"/>
    </source>
</evidence>
<comment type="pathway">
    <text evidence="3">Quinol/quinone metabolism; 1,4-dihydroxy-2-naphthoate biosynthesis; 1,4-dihydroxy-2-naphthoate from chorismate: step 3/7.</text>
</comment>
<organism evidence="6 7">
    <name type="scientific">Symbiopectobacterium purcellii</name>
    <dbReference type="NCBI Taxonomy" id="2871826"/>
    <lineage>
        <taxon>Bacteria</taxon>
        <taxon>Pseudomonadati</taxon>
        <taxon>Pseudomonadota</taxon>
        <taxon>Gammaproteobacteria</taxon>
        <taxon>Enterobacterales</taxon>
        <taxon>Enterobacteriaceae</taxon>
    </lineage>
</organism>
<dbReference type="HAMAP" id="MF_01660">
    <property type="entry name" value="MenH"/>
    <property type="match status" value="1"/>
</dbReference>
<dbReference type="GO" id="GO:0070205">
    <property type="term" value="F:2-succinyl-6-hydroxy-2,4-cyclohexadiene-1-carboxylate synthase activity"/>
    <property type="evidence" value="ECO:0007669"/>
    <property type="project" value="UniProtKB-EC"/>
</dbReference>
<keyword evidence="7" id="KW-1185">Reference proteome</keyword>
<protein>
    <recommendedName>
        <fullName evidence="3 4">2-succinyl-6-hydroxy-2,4-cyclohexadiene-1-carboxylate synthase</fullName>
        <shortName evidence="3">SHCHC synthase</shortName>
        <ecNumber evidence="3 4">4.2.99.20</ecNumber>
    </recommendedName>
</protein>
<sequence length="267" mass="29648">MSLHCQRITPPDVTPETPLLVLLHGLLGRGDDWQALCPLLPEWPILQVDLPGHGASTRVRVRDFSEMRQQLALTLRAQGITRYWLIGYSLGGRIAMDFAASRAGEPAEGLCGLLVEGGNPGLPEEAERQARREHDARWSWRFRHDPLSAVLADWYRQGVFADLDDEARQTLVSLRSRNDAVAVADMLEATSLGRQPWLVDAVCRSGLPFGYLCGIQDQKFQAIAQTYRLPLLSVARAGHNAHRANPAGYAQQIRRFITLPDALQAQG</sequence>
<evidence type="ECO:0000259" key="5">
    <source>
        <dbReference type="Pfam" id="PF12697"/>
    </source>
</evidence>
<dbReference type="Gene3D" id="3.40.50.1820">
    <property type="entry name" value="alpha/beta hydrolase"/>
    <property type="match status" value="1"/>
</dbReference>
<feature type="domain" description="AB hydrolase-1" evidence="5">
    <location>
        <begin position="20"/>
        <end position="251"/>
    </location>
</feature>
<evidence type="ECO:0000256" key="2">
    <source>
        <dbReference type="ARBA" id="ARBA00023239"/>
    </source>
</evidence>
<dbReference type="NCBIfam" id="NF008340">
    <property type="entry name" value="PRK11126.1"/>
    <property type="match status" value="1"/>
</dbReference>
<name>A0ABX9ARW9_9ENTR</name>
<dbReference type="EMBL" id="CP081864">
    <property type="protein sequence ID" value="QZN97960.1"/>
    <property type="molecule type" value="Genomic_DNA"/>
</dbReference>
<dbReference type="SUPFAM" id="SSF53474">
    <property type="entry name" value="alpha/beta-Hydrolases"/>
    <property type="match status" value="1"/>
</dbReference>
<dbReference type="Proteomes" id="UP000825886">
    <property type="component" value="Chromosome"/>
</dbReference>